<evidence type="ECO:0000256" key="3">
    <source>
        <dbReference type="ARBA" id="ARBA00022692"/>
    </source>
</evidence>
<organism evidence="9 10">
    <name type="scientific">Marinococcus luteus</name>
    <dbReference type="NCBI Taxonomy" id="1122204"/>
    <lineage>
        <taxon>Bacteria</taxon>
        <taxon>Bacillati</taxon>
        <taxon>Bacillota</taxon>
        <taxon>Bacilli</taxon>
        <taxon>Bacillales</taxon>
        <taxon>Bacillaceae</taxon>
        <taxon>Marinococcus</taxon>
    </lineage>
</organism>
<dbReference type="Proteomes" id="UP000199488">
    <property type="component" value="Unassembled WGS sequence"/>
</dbReference>
<dbReference type="STRING" id="1122204.SAMN05421781_2184"/>
<comment type="subcellular location">
    <subcellularLocation>
        <location evidence="1">Cell membrane</location>
        <topology evidence="1">Multi-pass membrane protein</topology>
    </subcellularLocation>
</comment>
<proteinExistence type="predicted"/>
<dbReference type="InterPro" id="IPR010432">
    <property type="entry name" value="RDD"/>
</dbReference>
<evidence type="ECO:0000256" key="6">
    <source>
        <dbReference type="SAM" id="MobiDB-lite"/>
    </source>
</evidence>
<dbReference type="EMBL" id="FNNC01000004">
    <property type="protein sequence ID" value="SDW70206.1"/>
    <property type="molecule type" value="Genomic_DNA"/>
</dbReference>
<keyword evidence="3 7" id="KW-0812">Transmembrane</keyword>
<dbReference type="Pfam" id="PF06271">
    <property type="entry name" value="RDD"/>
    <property type="match status" value="1"/>
</dbReference>
<keyword evidence="5 7" id="KW-0472">Membrane</keyword>
<dbReference type="GO" id="GO:0005886">
    <property type="term" value="C:plasma membrane"/>
    <property type="evidence" value="ECO:0007669"/>
    <property type="project" value="UniProtKB-SubCell"/>
</dbReference>
<dbReference type="AlphaFoldDB" id="A0A1H2VPJ5"/>
<dbReference type="InterPro" id="IPR051791">
    <property type="entry name" value="Pra-immunoreactive"/>
</dbReference>
<name>A0A1H2VPJ5_9BACI</name>
<dbReference type="PANTHER" id="PTHR36115">
    <property type="entry name" value="PROLINE-RICH ANTIGEN HOMOLOG-RELATED"/>
    <property type="match status" value="1"/>
</dbReference>
<evidence type="ECO:0000256" key="2">
    <source>
        <dbReference type="ARBA" id="ARBA00022475"/>
    </source>
</evidence>
<evidence type="ECO:0000256" key="4">
    <source>
        <dbReference type="ARBA" id="ARBA00022989"/>
    </source>
</evidence>
<evidence type="ECO:0000256" key="1">
    <source>
        <dbReference type="ARBA" id="ARBA00004651"/>
    </source>
</evidence>
<feature type="transmembrane region" description="Helical" evidence="7">
    <location>
        <begin position="56"/>
        <end position="79"/>
    </location>
</feature>
<evidence type="ECO:0000259" key="8">
    <source>
        <dbReference type="Pfam" id="PF06271"/>
    </source>
</evidence>
<evidence type="ECO:0000256" key="7">
    <source>
        <dbReference type="SAM" id="Phobius"/>
    </source>
</evidence>
<evidence type="ECO:0000313" key="10">
    <source>
        <dbReference type="Proteomes" id="UP000199488"/>
    </source>
</evidence>
<protein>
    <submittedName>
        <fullName evidence="9">Uncharacterized membrane protein YckC, RDD family</fullName>
    </submittedName>
</protein>
<evidence type="ECO:0000256" key="5">
    <source>
        <dbReference type="ARBA" id="ARBA00023136"/>
    </source>
</evidence>
<accession>A0A1H2VPJ5</accession>
<keyword evidence="2" id="KW-1003">Cell membrane</keyword>
<sequence length="184" mass="21077">MTTNGRYPEDAQGTEQTVPEENSKSADALPGTADKQNSTGRNEANEELFAGFWMRFWAYLTDLIILFSLNGLLLSPFYFTGEGEIWGFITLYAVFNAVITYGYFVLMTKFYGQTLGKMIFGLRVIRVNREKLKWSDIIFREIVLRFAYRSLVITNLAYIVVAFTPQKAGIHDMIADTRVIHTRK</sequence>
<keyword evidence="10" id="KW-1185">Reference proteome</keyword>
<keyword evidence="4 7" id="KW-1133">Transmembrane helix</keyword>
<reference evidence="9 10" key="1">
    <citation type="submission" date="2016-10" db="EMBL/GenBank/DDBJ databases">
        <authorList>
            <person name="de Groot N.N."/>
        </authorList>
    </citation>
    <scope>NUCLEOTIDE SEQUENCE [LARGE SCALE GENOMIC DNA]</scope>
    <source>
        <strain evidence="9 10">DSM 23126</strain>
    </source>
</reference>
<gene>
    <name evidence="9" type="ORF">SAMN05421781_2184</name>
</gene>
<evidence type="ECO:0000313" key="9">
    <source>
        <dbReference type="EMBL" id="SDW70206.1"/>
    </source>
</evidence>
<feature type="region of interest" description="Disordered" evidence="6">
    <location>
        <begin position="1"/>
        <end position="40"/>
    </location>
</feature>
<dbReference type="RefSeq" id="WP_091614887.1">
    <property type="nucleotide sequence ID" value="NZ_FNNC01000004.1"/>
</dbReference>
<dbReference type="OrthoDB" id="9793824at2"/>
<feature type="domain" description="RDD" evidence="8">
    <location>
        <begin position="50"/>
        <end position="175"/>
    </location>
</feature>
<feature type="transmembrane region" description="Helical" evidence="7">
    <location>
        <begin position="85"/>
        <end position="106"/>
    </location>
</feature>
<dbReference type="PANTHER" id="PTHR36115:SF9">
    <property type="entry name" value="LMO1584 PROTEIN"/>
    <property type="match status" value="1"/>
</dbReference>